<evidence type="ECO:0000313" key="7">
    <source>
        <dbReference type="EMBL" id="CAF1062944.1"/>
    </source>
</evidence>
<evidence type="ECO:0000256" key="4">
    <source>
        <dbReference type="ARBA" id="ARBA00023242"/>
    </source>
</evidence>
<sequence length="470" mass="55180">MSKSETRKRHRTTSGNSDSDSDSDSSQSKQIFADGYDENYRGDANDRAWLKTLSEREREAELLKRHEQREIIKRREEINKRLKSKAEESGIKSEEEGEIDDHDDDESDHEKTNENSTRKSNLFDNDIYAEDDDDDYRSSTNKRKQINASKQKETEHSKSLQLLVEGRKKKQDEKHKKSIIKSDDISSSDEDNPEKSTKTNKKDEIWKVDDVYQTSSSDDDNDDDDDDNHGNSHNRRLRSRSPDDRTSDGREQESKRKKCTPIGTRDQLKSMILSRFRMEKWCHSPFFAKVARGAFVRINIGQNNGEPVYRICEICDVVETGKIYNLGVTRTNKGLRLKHGNNERIFRLEYVSNNEISDFEFQRWREAMIKQGISLPTLDDLEKKMKEIEESKHYVYNNNDITQIVQEKKRFRKAPINYAVTKNELLKEIEIAKDENDIERETELRKRLTEMEERASELDRKRSENISVMA</sequence>
<evidence type="ECO:0000313" key="10">
    <source>
        <dbReference type="EMBL" id="CAF3744908.1"/>
    </source>
</evidence>
<dbReference type="GO" id="GO:1990269">
    <property type="term" value="F:RNA polymerase II C-terminal domain phosphoserine binding"/>
    <property type="evidence" value="ECO:0007669"/>
    <property type="project" value="TreeGrafter"/>
</dbReference>
<evidence type="ECO:0000313" key="8">
    <source>
        <dbReference type="EMBL" id="CAF1113180.1"/>
    </source>
</evidence>
<organism evidence="7 11">
    <name type="scientific">Rotaria sordida</name>
    <dbReference type="NCBI Taxonomy" id="392033"/>
    <lineage>
        <taxon>Eukaryota</taxon>
        <taxon>Metazoa</taxon>
        <taxon>Spiralia</taxon>
        <taxon>Gnathifera</taxon>
        <taxon>Rotifera</taxon>
        <taxon>Eurotatoria</taxon>
        <taxon>Bdelloidea</taxon>
        <taxon>Philodinida</taxon>
        <taxon>Philodinidae</taxon>
        <taxon>Rotaria</taxon>
    </lineage>
</organism>
<evidence type="ECO:0000256" key="3">
    <source>
        <dbReference type="ARBA" id="ARBA00023163"/>
    </source>
</evidence>
<feature type="region of interest" description="Disordered" evidence="5">
    <location>
        <begin position="59"/>
        <end position="263"/>
    </location>
</feature>
<feature type="region of interest" description="Disordered" evidence="5">
    <location>
        <begin position="1"/>
        <end position="43"/>
    </location>
</feature>
<reference evidence="7" key="1">
    <citation type="submission" date="2021-02" db="EMBL/GenBank/DDBJ databases">
        <authorList>
            <person name="Nowell W R."/>
        </authorList>
    </citation>
    <scope>NUCLEOTIDE SEQUENCE</scope>
</reference>
<evidence type="ECO:0000256" key="2">
    <source>
        <dbReference type="ARBA" id="ARBA00023015"/>
    </source>
</evidence>
<feature type="compositionally biased region" description="Basic and acidic residues" evidence="5">
    <location>
        <begin position="59"/>
        <end position="94"/>
    </location>
</feature>
<feature type="domain" description="Plus3" evidence="6">
    <location>
        <begin position="262"/>
        <end position="393"/>
    </location>
</feature>
<dbReference type="GO" id="GO:0003677">
    <property type="term" value="F:DNA binding"/>
    <property type="evidence" value="ECO:0007669"/>
    <property type="project" value="InterPro"/>
</dbReference>
<dbReference type="EMBL" id="CAJNOU010000677">
    <property type="protein sequence ID" value="CAF1062944.1"/>
    <property type="molecule type" value="Genomic_DNA"/>
</dbReference>
<dbReference type="EMBL" id="CAJNOO010001196">
    <property type="protein sequence ID" value="CAF1113180.1"/>
    <property type="molecule type" value="Genomic_DNA"/>
</dbReference>
<comment type="caution">
    <text evidence="7">The sequence shown here is derived from an EMBL/GenBank/DDBJ whole genome shotgun (WGS) entry which is preliminary data.</text>
</comment>
<feature type="compositionally biased region" description="Basic residues" evidence="5">
    <location>
        <begin position="1"/>
        <end position="12"/>
    </location>
</feature>
<dbReference type="Gene3D" id="3.90.70.200">
    <property type="entry name" value="Plus-3 domain"/>
    <property type="match status" value="1"/>
</dbReference>
<dbReference type="Pfam" id="PF03126">
    <property type="entry name" value="Plus-3"/>
    <property type="match status" value="1"/>
</dbReference>
<keyword evidence="4" id="KW-0539">Nucleus</keyword>
<keyword evidence="3" id="KW-0804">Transcription</keyword>
<dbReference type="PANTHER" id="PTHR13115">
    <property type="entry name" value="RNA POLYMERASE-ASSOCIATED PROTEIN RTF1 HOMOLOG"/>
    <property type="match status" value="1"/>
</dbReference>
<dbReference type="OrthoDB" id="166375at2759"/>
<dbReference type="Proteomes" id="UP000663874">
    <property type="component" value="Unassembled WGS sequence"/>
</dbReference>
<evidence type="ECO:0000256" key="1">
    <source>
        <dbReference type="ARBA" id="ARBA00004123"/>
    </source>
</evidence>
<feature type="region of interest" description="Disordered" evidence="5">
    <location>
        <begin position="450"/>
        <end position="470"/>
    </location>
</feature>
<dbReference type="PROSITE" id="PS51360">
    <property type="entry name" value="PLUS3"/>
    <property type="match status" value="1"/>
</dbReference>
<dbReference type="SUPFAM" id="SSF159042">
    <property type="entry name" value="Plus3-like"/>
    <property type="match status" value="1"/>
</dbReference>
<evidence type="ECO:0000256" key="5">
    <source>
        <dbReference type="SAM" id="MobiDB-lite"/>
    </source>
</evidence>
<gene>
    <name evidence="10" type="ORF">FNK824_LOCUS11907</name>
    <name evidence="9" type="ORF">OTI717_LOCUS4619</name>
    <name evidence="8" type="ORF">RFH988_LOCUS19946</name>
    <name evidence="7" type="ORF">SEV965_LOCUS13944</name>
</gene>
<keyword evidence="2" id="KW-0805">Transcription regulation</keyword>
<dbReference type="Proteomes" id="UP000663889">
    <property type="component" value="Unassembled WGS sequence"/>
</dbReference>
<name>A0A814LC06_9BILA</name>
<feature type="compositionally biased region" description="Basic and acidic residues" evidence="5">
    <location>
        <begin position="450"/>
        <end position="464"/>
    </location>
</feature>
<comment type="subcellular location">
    <subcellularLocation>
        <location evidence="1">Nucleus</location>
    </subcellularLocation>
</comment>
<feature type="compositionally biased region" description="Basic and acidic residues" evidence="5">
    <location>
        <begin position="108"/>
        <end position="117"/>
    </location>
</feature>
<feature type="compositionally biased region" description="Basic and acidic residues" evidence="5">
    <location>
        <begin position="240"/>
        <end position="254"/>
    </location>
</feature>
<evidence type="ECO:0000313" key="11">
    <source>
        <dbReference type="Proteomes" id="UP000663889"/>
    </source>
</evidence>
<feature type="compositionally biased region" description="Acidic residues" evidence="5">
    <location>
        <begin position="95"/>
        <end position="107"/>
    </location>
</feature>
<dbReference type="SMART" id="SM00719">
    <property type="entry name" value="Plus3"/>
    <property type="match status" value="1"/>
</dbReference>
<dbReference type="Proteomes" id="UP000663823">
    <property type="component" value="Unassembled WGS sequence"/>
</dbReference>
<proteinExistence type="predicted"/>
<dbReference type="EMBL" id="CAJOAX010000282">
    <property type="protein sequence ID" value="CAF3557316.1"/>
    <property type="molecule type" value="Genomic_DNA"/>
</dbReference>
<dbReference type="GO" id="GO:0016593">
    <property type="term" value="C:Cdc73/Paf1 complex"/>
    <property type="evidence" value="ECO:0007669"/>
    <property type="project" value="TreeGrafter"/>
</dbReference>
<dbReference type="InterPro" id="IPR036128">
    <property type="entry name" value="Plus3-like_sf"/>
</dbReference>
<accession>A0A814LC06</accession>
<dbReference type="PANTHER" id="PTHR13115:SF8">
    <property type="entry name" value="RNA POLYMERASE-ASSOCIATED PROTEIN RTF1 HOMOLOG"/>
    <property type="match status" value="1"/>
</dbReference>
<evidence type="ECO:0000259" key="6">
    <source>
        <dbReference type="PROSITE" id="PS51360"/>
    </source>
</evidence>
<feature type="compositionally biased region" description="Acidic residues" evidence="5">
    <location>
        <begin position="217"/>
        <end position="227"/>
    </location>
</feature>
<dbReference type="Proteomes" id="UP000663882">
    <property type="component" value="Unassembled WGS sequence"/>
</dbReference>
<feature type="compositionally biased region" description="Basic and acidic residues" evidence="5">
    <location>
        <begin position="193"/>
        <end position="210"/>
    </location>
</feature>
<dbReference type="EMBL" id="CAJOBE010001449">
    <property type="protein sequence ID" value="CAF3744908.1"/>
    <property type="molecule type" value="Genomic_DNA"/>
</dbReference>
<dbReference type="AlphaFoldDB" id="A0A814LC06"/>
<dbReference type="InterPro" id="IPR004343">
    <property type="entry name" value="Plus-3_dom"/>
</dbReference>
<protein>
    <recommendedName>
        <fullName evidence="6">Plus3 domain-containing protein</fullName>
    </recommendedName>
</protein>
<feature type="compositionally biased region" description="Basic and acidic residues" evidence="5">
    <location>
        <begin position="170"/>
        <end position="184"/>
    </location>
</feature>
<evidence type="ECO:0000313" key="9">
    <source>
        <dbReference type="EMBL" id="CAF3557316.1"/>
    </source>
</evidence>